<dbReference type="GO" id="GO:0016020">
    <property type="term" value="C:membrane"/>
    <property type="evidence" value="ECO:0007669"/>
    <property type="project" value="UniProtKB-SubCell"/>
</dbReference>
<feature type="domain" description="Lycopene cyclase" evidence="9">
    <location>
        <begin position="11"/>
        <end position="97"/>
    </location>
</feature>
<evidence type="ECO:0000256" key="1">
    <source>
        <dbReference type="ARBA" id="ARBA00004141"/>
    </source>
</evidence>
<comment type="pathway">
    <text evidence="2">Carotenoid biosynthesis.</text>
</comment>
<keyword evidence="7" id="KW-0413">Isomerase</keyword>
<feature type="transmembrane region" description="Helical" evidence="8">
    <location>
        <begin position="12"/>
        <end position="30"/>
    </location>
</feature>
<dbReference type="NCBIfam" id="TIGR03462">
    <property type="entry name" value="CarR_dom_SF"/>
    <property type="match status" value="1"/>
</dbReference>
<evidence type="ECO:0000256" key="3">
    <source>
        <dbReference type="ARBA" id="ARBA00022692"/>
    </source>
</evidence>
<keyword evidence="3 8" id="KW-0812">Transmembrane</keyword>
<dbReference type="GO" id="GO:0016117">
    <property type="term" value="P:carotenoid biosynthetic process"/>
    <property type="evidence" value="ECO:0007669"/>
    <property type="project" value="UniProtKB-KW"/>
</dbReference>
<proteinExistence type="predicted"/>
<keyword evidence="6 8" id="KW-0472">Membrane</keyword>
<comment type="subcellular location">
    <subcellularLocation>
        <location evidence="1">Membrane</location>
        <topology evidence="1">Multi-pass membrane protein</topology>
    </subcellularLocation>
</comment>
<dbReference type="GeneID" id="69116970"/>
<dbReference type="GO" id="GO:0045436">
    <property type="term" value="F:lycopene beta cyclase activity"/>
    <property type="evidence" value="ECO:0007669"/>
    <property type="project" value="UniProtKB-ARBA"/>
</dbReference>
<dbReference type="EMBL" id="JBHRWN010000002">
    <property type="protein sequence ID" value="MFC3477107.1"/>
    <property type="molecule type" value="Genomic_DNA"/>
</dbReference>
<evidence type="ECO:0000256" key="7">
    <source>
        <dbReference type="ARBA" id="ARBA00023235"/>
    </source>
</evidence>
<evidence type="ECO:0000256" key="2">
    <source>
        <dbReference type="ARBA" id="ARBA00004829"/>
    </source>
</evidence>
<dbReference type="AlphaFoldDB" id="A0ABD5NCV2"/>
<comment type="caution">
    <text evidence="10">The sequence shown here is derived from an EMBL/GenBank/DDBJ whole genome shotgun (WGS) entry which is preliminary data.</text>
</comment>
<gene>
    <name evidence="10" type="ORF">ACFOKC_05155</name>
</gene>
<reference evidence="10 11" key="1">
    <citation type="journal article" date="2019" name="Int. J. Syst. Evol. Microbiol.">
        <title>The Global Catalogue of Microorganisms (GCM) 10K type strain sequencing project: providing services to taxonomists for standard genome sequencing and annotation.</title>
        <authorList>
            <consortium name="The Broad Institute Genomics Platform"/>
            <consortium name="The Broad Institute Genome Sequencing Center for Infectious Disease"/>
            <person name="Wu L."/>
            <person name="Ma J."/>
        </authorList>
    </citation>
    <scope>NUCLEOTIDE SEQUENCE [LARGE SCALE GENOMIC DNA]</scope>
    <source>
        <strain evidence="10 11">CGMCC 1.12562</strain>
    </source>
</reference>
<dbReference type="RefSeq" id="WP_232571760.1">
    <property type="nucleotide sequence ID" value="NZ_CP089466.1"/>
</dbReference>
<evidence type="ECO:0000256" key="4">
    <source>
        <dbReference type="ARBA" id="ARBA00022746"/>
    </source>
</evidence>
<evidence type="ECO:0000256" key="5">
    <source>
        <dbReference type="ARBA" id="ARBA00022989"/>
    </source>
</evidence>
<dbReference type="Proteomes" id="UP001595660">
    <property type="component" value="Unassembled WGS sequence"/>
</dbReference>
<accession>A0ABD5NCV2</accession>
<evidence type="ECO:0000256" key="8">
    <source>
        <dbReference type="SAM" id="Phobius"/>
    </source>
</evidence>
<sequence>MLPDVGAAFGDYTYLATEVAFGSLAVALLYRADALRRAATTVAVLYPVAYVWDWYTLTIGVFAIELRTGVDLLGIPIEEHIFMVVVPALVVAFHETLHGEN</sequence>
<feature type="transmembrane region" description="Helical" evidence="8">
    <location>
        <begin position="42"/>
        <end position="64"/>
    </location>
</feature>
<protein>
    <submittedName>
        <fullName evidence="10">Lycopene cyclase domain-containing protein</fullName>
    </submittedName>
</protein>
<dbReference type="Pfam" id="PF18916">
    <property type="entry name" value="Lycopene_cyc"/>
    <property type="match status" value="1"/>
</dbReference>
<evidence type="ECO:0000256" key="6">
    <source>
        <dbReference type="ARBA" id="ARBA00023136"/>
    </source>
</evidence>
<evidence type="ECO:0000313" key="10">
    <source>
        <dbReference type="EMBL" id="MFC3477107.1"/>
    </source>
</evidence>
<evidence type="ECO:0000313" key="11">
    <source>
        <dbReference type="Proteomes" id="UP001595660"/>
    </source>
</evidence>
<name>A0ABD5NCV2_9EURY</name>
<evidence type="ECO:0000259" key="9">
    <source>
        <dbReference type="Pfam" id="PF18916"/>
    </source>
</evidence>
<dbReference type="InterPro" id="IPR017825">
    <property type="entry name" value="Lycopene_cyclase_dom"/>
</dbReference>
<keyword evidence="4" id="KW-0125">Carotenoid biosynthesis</keyword>
<organism evidence="10 11">
    <name type="scientific">Halobacterium litoreum</name>
    <dbReference type="NCBI Taxonomy" id="2039234"/>
    <lineage>
        <taxon>Archaea</taxon>
        <taxon>Methanobacteriati</taxon>
        <taxon>Methanobacteriota</taxon>
        <taxon>Stenosarchaea group</taxon>
        <taxon>Halobacteria</taxon>
        <taxon>Halobacteriales</taxon>
        <taxon>Halobacteriaceae</taxon>
        <taxon>Halobacterium</taxon>
    </lineage>
</organism>
<keyword evidence="11" id="KW-1185">Reference proteome</keyword>
<keyword evidence="5 8" id="KW-1133">Transmembrane helix</keyword>